<dbReference type="AlphaFoldDB" id="A0A1E3PJL7"/>
<gene>
    <name evidence="2" type="ORF">NADFUDRAFT_50890</name>
</gene>
<dbReference type="SUPFAM" id="SSF52113">
    <property type="entry name" value="BRCT domain"/>
    <property type="match status" value="1"/>
</dbReference>
<dbReference type="STRING" id="857566.A0A1E3PJL7"/>
<reference evidence="2 3" key="1">
    <citation type="journal article" date="2016" name="Proc. Natl. Acad. Sci. U.S.A.">
        <title>Comparative genomics of biotechnologically important yeasts.</title>
        <authorList>
            <person name="Riley R."/>
            <person name="Haridas S."/>
            <person name="Wolfe K.H."/>
            <person name="Lopes M.R."/>
            <person name="Hittinger C.T."/>
            <person name="Goeker M."/>
            <person name="Salamov A.A."/>
            <person name="Wisecaver J.H."/>
            <person name="Long T.M."/>
            <person name="Calvey C.H."/>
            <person name="Aerts A.L."/>
            <person name="Barry K.W."/>
            <person name="Choi C."/>
            <person name="Clum A."/>
            <person name="Coughlan A.Y."/>
            <person name="Deshpande S."/>
            <person name="Douglass A.P."/>
            <person name="Hanson S.J."/>
            <person name="Klenk H.-P."/>
            <person name="LaButti K.M."/>
            <person name="Lapidus A."/>
            <person name="Lindquist E.A."/>
            <person name="Lipzen A.M."/>
            <person name="Meier-Kolthoff J.P."/>
            <person name="Ohm R.A."/>
            <person name="Otillar R.P."/>
            <person name="Pangilinan J.L."/>
            <person name="Peng Y."/>
            <person name="Rokas A."/>
            <person name="Rosa C.A."/>
            <person name="Scheuner C."/>
            <person name="Sibirny A.A."/>
            <person name="Slot J.C."/>
            <person name="Stielow J.B."/>
            <person name="Sun H."/>
            <person name="Kurtzman C.P."/>
            <person name="Blackwell M."/>
            <person name="Grigoriev I.V."/>
            <person name="Jeffries T.W."/>
        </authorList>
    </citation>
    <scope>NUCLEOTIDE SEQUENCE [LARGE SCALE GENOMIC DNA]</scope>
    <source>
        <strain evidence="2 3">DSM 6958</strain>
    </source>
</reference>
<dbReference type="PROSITE" id="PS50172">
    <property type="entry name" value="BRCT"/>
    <property type="match status" value="1"/>
</dbReference>
<dbReference type="EMBL" id="KV454409">
    <property type="protein sequence ID" value="ODQ65605.1"/>
    <property type="molecule type" value="Genomic_DNA"/>
</dbReference>
<feature type="domain" description="BRCT" evidence="1">
    <location>
        <begin position="85"/>
        <end position="180"/>
    </location>
</feature>
<dbReference type="InterPro" id="IPR036420">
    <property type="entry name" value="BRCT_dom_sf"/>
</dbReference>
<evidence type="ECO:0000313" key="3">
    <source>
        <dbReference type="Proteomes" id="UP000095009"/>
    </source>
</evidence>
<proteinExistence type="predicted"/>
<evidence type="ECO:0000259" key="1">
    <source>
        <dbReference type="PROSITE" id="PS50172"/>
    </source>
</evidence>
<dbReference type="Proteomes" id="UP000095009">
    <property type="component" value="Unassembled WGS sequence"/>
</dbReference>
<name>A0A1E3PJL7_9ASCO</name>
<dbReference type="OrthoDB" id="427711at2759"/>
<evidence type="ECO:0000313" key="2">
    <source>
        <dbReference type="EMBL" id="ODQ65605.1"/>
    </source>
</evidence>
<sequence length="197" mass="22215">MDANRVKKAVFSSRVSKRALIPAKRVSKQSIRNQKVIIQMQSYVNKSYAEASKDYKTQNADAIEELGLVPAKPLLSEKDSEEPAVDKHLFSGCRVFINGTTSPHISDYLLRQKLIERGARLVTSLSSSSRGLTHMLLCGNLSASRRSKLLSHPGLKVVTIFWALDSIRYNERQLEGKYKCERHLHDETQGSIKGFLR</sequence>
<dbReference type="Gene3D" id="3.40.50.10190">
    <property type="entry name" value="BRCT domain"/>
    <property type="match status" value="1"/>
</dbReference>
<keyword evidence="3" id="KW-1185">Reference proteome</keyword>
<dbReference type="InterPro" id="IPR001357">
    <property type="entry name" value="BRCT_dom"/>
</dbReference>
<protein>
    <recommendedName>
        <fullName evidence="1">BRCT domain-containing protein</fullName>
    </recommendedName>
</protein>
<organism evidence="2 3">
    <name type="scientific">Nadsonia fulvescens var. elongata DSM 6958</name>
    <dbReference type="NCBI Taxonomy" id="857566"/>
    <lineage>
        <taxon>Eukaryota</taxon>
        <taxon>Fungi</taxon>
        <taxon>Dikarya</taxon>
        <taxon>Ascomycota</taxon>
        <taxon>Saccharomycotina</taxon>
        <taxon>Dipodascomycetes</taxon>
        <taxon>Dipodascales</taxon>
        <taxon>Dipodascales incertae sedis</taxon>
        <taxon>Nadsonia</taxon>
    </lineage>
</organism>
<accession>A0A1E3PJL7</accession>